<proteinExistence type="predicted"/>
<dbReference type="RefSeq" id="WP_110170067.1">
    <property type="nucleotide sequence ID" value="NZ_CP015136.1"/>
</dbReference>
<evidence type="ECO:0000256" key="1">
    <source>
        <dbReference type="ARBA" id="ARBA00004141"/>
    </source>
</evidence>
<reference evidence="7 8" key="1">
    <citation type="journal article" date="2016" name="Genome Announc.">
        <title>First Complete Genome Sequence of a Subdivision 6 Acidobacterium Strain.</title>
        <authorList>
            <person name="Huang S."/>
            <person name="Vieira S."/>
            <person name="Bunk B."/>
            <person name="Riedel T."/>
            <person name="Sproer C."/>
            <person name="Overmann J."/>
        </authorList>
    </citation>
    <scope>NUCLEOTIDE SEQUENCE [LARGE SCALE GENOMIC DNA]</scope>
    <source>
        <strain evidence="8">DSM 100886 HEG_-6_39</strain>
    </source>
</reference>
<dbReference type="PANTHER" id="PTHR11662">
    <property type="entry name" value="SOLUTE CARRIER FAMILY 17"/>
    <property type="match status" value="1"/>
</dbReference>
<feature type="transmembrane region" description="Helical" evidence="5">
    <location>
        <begin position="161"/>
        <end position="181"/>
    </location>
</feature>
<dbReference type="Proteomes" id="UP000076079">
    <property type="component" value="Chromosome"/>
</dbReference>
<keyword evidence="3 5" id="KW-1133">Transmembrane helix</keyword>
<dbReference type="AlphaFoldDB" id="A0A143PIH5"/>
<protein>
    <submittedName>
        <fullName evidence="7">Putative sulfoacetate transporter SauU</fullName>
    </submittedName>
</protein>
<dbReference type="InterPro" id="IPR020846">
    <property type="entry name" value="MFS_dom"/>
</dbReference>
<dbReference type="CDD" id="cd17319">
    <property type="entry name" value="MFS_ExuT_GudP_like"/>
    <property type="match status" value="1"/>
</dbReference>
<feature type="transmembrane region" description="Helical" evidence="5">
    <location>
        <begin position="77"/>
        <end position="98"/>
    </location>
</feature>
<dbReference type="InterPro" id="IPR011701">
    <property type="entry name" value="MFS"/>
</dbReference>
<accession>A0A143PIH5</accession>
<dbReference type="InterPro" id="IPR036259">
    <property type="entry name" value="MFS_trans_sf"/>
</dbReference>
<evidence type="ECO:0000256" key="2">
    <source>
        <dbReference type="ARBA" id="ARBA00022692"/>
    </source>
</evidence>
<comment type="subcellular location">
    <subcellularLocation>
        <location evidence="1">Membrane</location>
        <topology evidence="1">Multi-pass membrane protein</topology>
    </subcellularLocation>
</comment>
<feature type="domain" description="Major facilitator superfamily (MFS) profile" evidence="6">
    <location>
        <begin position="7"/>
        <end position="406"/>
    </location>
</feature>
<organism evidence="7 8">
    <name type="scientific">Luteitalea pratensis</name>
    <dbReference type="NCBI Taxonomy" id="1855912"/>
    <lineage>
        <taxon>Bacteria</taxon>
        <taxon>Pseudomonadati</taxon>
        <taxon>Acidobacteriota</taxon>
        <taxon>Vicinamibacteria</taxon>
        <taxon>Vicinamibacterales</taxon>
        <taxon>Vicinamibacteraceae</taxon>
        <taxon>Luteitalea</taxon>
    </lineage>
</organism>
<dbReference type="SUPFAM" id="SSF103473">
    <property type="entry name" value="MFS general substrate transporter"/>
    <property type="match status" value="1"/>
</dbReference>
<dbReference type="GO" id="GO:0016020">
    <property type="term" value="C:membrane"/>
    <property type="evidence" value="ECO:0007669"/>
    <property type="project" value="UniProtKB-SubCell"/>
</dbReference>
<feature type="transmembrane region" description="Helical" evidence="5">
    <location>
        <begin position="353"/>
        <end position="374"/>
    </location>
</feature>
<feature type="transmembrane region" description="Helical" evidence="5">
    <location>
        <begin position="42"/>
        <end position="65"/>
    </location>
</feature>
<dbReference type="PANTHER" id="PTHR11662:SF399">
    <property type="entry name" value="FI19708P1-RELATED"/>
    <property type="match status" value="1"/>
</dbReference>
<evidence type="ECO:0000256" key="5">
    <source>
        <dbReference type="SAM" id="Phobius"/>
    </source>
</evidence>
<feature type="transmembrane region" description="Helical" evidence="5">
    <location>
        <begin position="221"/>
        <end position="242"/>
    </location>
</feature>
<keyword evidence="2 5" id="KW-0812">Transmembrane</keyword>
<evidence type="ECO:0000259" key="6">
    <source>
        <dbReference type="PROSITE" id="PS50850"/>
    </source>
</evidence>
<gene>
    <name evidence="7" type="primary">sauU_2</name>
    <name evidence="7" type="ORF">LuPra_01399</name>
</gene>
<dbReference type="STRING" id="1855912.LuPra_01399"/>
<keyword evidence="4 5" id="KW-0472">Membrane</keyword>
<reference evidence="8" key="2">
    <citation type="submission" date="2016-04" db="EMBL/GenBank/DDBJ databases">
        <title>First Complete Genome Sequence of a Subdivision 6 Acidobacterium.</title>
        <authorList>
            <person name="Huang S."/>
            <person name="Vieira S."/>
            <person name="Bunk B."/>
            <person name="Riedel T."/>
            <person name="Sproeer C."/>
            <person name="Overmann J."/>
        </authorList>
    </citation>
    <scope>NUCLEOTIDE SEQUENCE [LARGE SCALE GENOMIC DNA]</scope>
    <source>
        <strain evidence="8">DSM 100886 HEG_-6_39</strain>
    </source>
</reference>
<dbReference type="OrthoDB" id="6360at2"/>
<feature type="transmembrane region" description="Helical" evidence="5">
    <location>
        <begin position="294"/>
        <end position="311"/>
    </location>
</feature>
<feature type="transmembrane region" description="Helical" evidence="5">
    <location>
        <begin position="317"/>
        <end position="341"/>
    </location>
</feature>
<keyword evidence="8" id="KW-1185">Reference proteome</keyword>
<dbReference type="GO" id="GO:0022857">
    <property type="term" value="F:transmembrane transporter activity"/>
    <property type="evidence" value="ECO:0007669"/>
    <property type="project" value="InterPro"/>
</dbReference>
<evidence type="ECO:0000313" key="8">
    <source>
        <dbReference type="Proteomes" id="UP000076079"/>
    </source>
</evidence>
<dbReference type="KEGG" id="abac:LuPra_01399"/>
<dbReference type="Gene3D" id="1.20.1250.20">
    <property type="entry name" value="MFS general substrate transporter like domains"/>
    <property type="match status" value="2"/>
</dbReference>
<dbReference type="EMBL" id="CP015136">
    <property type="protein sequence ID" value="AMY08206.1"/>
    <property type="molecule type" value="Genomic_DNA"/>
</dbReference>
<evidence type="ECO:0000256" key="3">
    <source>
        <dbReference type="ARBA" id="ARBA00022989"/>
    </source>
</evidence>
<dbReference type="PROSITE" id="PS50850">
    <property type="entry name" value="MFS"/>
    <property type="match status" value="1"/>
</dbReference>
<sequence>MKHRPRVLAFLILLFAITYIDRVCISVAGPRMQAELGISPVMWGWVTTMFTLSYCLFEIPTGALGDRIGPRRVLTRVVTWWSVFTSLTGMVSNVWALLVVRFCFGAGEAGAFPNASIVIARWFPARQRASVSGVILMASQIGGALAPLLIVPIQMRYGWRASFLVFGAVGLLWSATWYWWFRDSPREMPGIADAELAEVRDNPSAPHGGFPWRVALGSRTVLALLGTAFCYVYVYSFFQTWLHTFLVRGRDFGEASLLLSAMPYTVGAGANLLGGAASDALVRRLGPTWGRRTLGVVGLGSACVFTIGLAFTRDPGITVLLLSLIYGAIALQQSGVFGVCLDIGGSHSGAVLGMMNSSAALGGLVAGLAYGYIVEATGSYDAPFVPMAVLLGVGTLLWLRIDAARVVGSEPGHQGAAATVAVPVRS</sequence>
<dbReference type="InterPro" id="IPR050382">
    <property type="entry name" value="MFS_Na/Anion_cotransporter"/>
</dbReference>
<feature type="transmembrane region" description="Helical" evidence="5">
    <location>
        <begin position="135"/>
        <end position="155"/>
    </location>
</feature>
<feature type="transmembrane region" description="Helical" evidence="5">
    <location>
        <begin position="380"/>
        <end position="399"/>
    </location>
</feature>
<evidence type="ECO:0000313" key="7">
    <source>
        <dbReference type="EMBL" id="AMY08206.1"/>
    </source>
</evidence>
<evidence type="ECO:0000256" key="4">
    <source>
        <dbReference type="ARBA" id="ARBA00023136"/>
    </source>
</evidence>
<name>A0A143PIH5_LUTPR</name>
<dbReference type="Pfam" id="PF07690">
    <property type="entry name" value="MFS_1"/>
    <property type="match status" value="1"/>
</dbReference>